<feature type="compositionally biased region" description="Low complexity" evidence="3">
    <location>
        <begin position="255"/>
        <end position="277"/>
    </location>
</feature>
<dbReference type="CDD" id="cd00118">
    <property type="entry name" value="LysM"/>
    <property type="match status" value="1"/>
</dbReference>
<evidence type="ECO:0000256" key="1">
    <source>
        <dbReference type="ARBA" id="ARBA00022741"/>
    </source>
</evidence>
<sequence length="351" mass="37897">MASTIGIKIANGEFYPIMEENSSIKKRLVLTTVHDKQKSVQIDLYNSFAKTMADALYIGTLVVENIKSRPKGEASIEMILSSNSKGEISADAVDLDASSGEHQRLNVSLTSMEEDDPFAEMPDFDLDSQDHPPLGLYDKDSIIHEREQKKRFPWGIFAVICIVVLAVCALLYFFFLTDTGAAVRTGISRRFSSSSTVIPPRSTPAPVAPSSPAPAAPVTQAPVPAASSPPAPQTPAAPVTQTPVPASPTPPASPAAPSVPLISASQQPAQSPAPAAARQTRSGPPVASYKVPQTIPRAGAPYTVRWGDTLWDISEAFYRNPWLYPRIARFNNIRNPDFIISGRTIRIPPRN</sequence>
<dbReference type="KEGG" id="tpi:TREPR_2921"/>
<evidence type="ECO:0000259" key="5">
    <source>
        <dbReference type="PROSITE" id="PS51782"/>
    </source>
</evidence>
<dbReference type="HOGENOM" id="CLU_767138_0_0_12"/>
<dbReference type="OrthoDB" id="359020at2"/>
<dbReference type="AlphaFoldDB" id="F5YP78"/>
<keyword evidence="7" id="KW-1185">Reference proteome</keyword>
<dbReference type="InterPro" id="IPR036779">
    <property type="entry name" value="LysM_dom_sf"/>
</dbReference>
<dbReference type="SMART" id="SM00257">
    <property type="entry name" value="LysM"/>
    <property type="match status" value="1"/>
</dbReference>
<dbReference type="RefSeq" id="WP_015707329.1">
    <property type="nucleotide sequence ID" value="NC_015578.1"/>
</dbReference>
<keyword evidence="4" id="KW-0812">Transmembrane</keyword>
<evidence type="ECO:0000256" key="4">
    <source>
        <dbReference type="SAM" id="Phobius"/>
    </source>
</evidence>
<reference evidence="6 7" key="2">
    <citation type="journal article" date="2011" name="ISME J.">
        <title>RNA-seq reveals cooperative metabolic interactions between two termite-gut spirochete species in co-culture.</title>
        <authorList>
            <person name="Rosenthal A.Z."/>
            <person name="Matson E.G."/>
            <person name="Eldar A."/>
            <person name="Leadbetter J.R."/>
        </authorList>
    </citation>
    <scope>NUCLEOTIDE SEQUENCE [LARGE SCALE GENOMIC DNA]</scope>
    <source>
        <strain evidence="7">ATCC BAA-887 / DSM 12427 / ZAS-2</strain>
    </source>
</reference>
<dbReference type="STRING" id="545694.TREPR_2921"/>
<dbReference type="eggNOG" id="COG1652">
    <property type="taxonomic scope" value="Bacteria"/>
</dbReference>
<evidence type="ECO:0000313" key="7">
    <source>
        <dbReference type="Proteomes" id="UP000009223"/>
    </source>
</evidence>
<dbReference type="Pfam" id="PF00012">
    <property type="entry name" value="HSP70"/>
    <property type="match status" value="1"/>
</dbReference>
<dbReference type="GO" id="GO:0005524">
    <property type="term" value="F:ATP binding"/>
    <property type="evidence" value="ECO:0007669"/>
    <property type="project" value="UniProtKB-KW"/>
</dbReference>
<dbReference type="InterPro" id="IPR029047">
    <property type="entry name" value="HSP70_peptide-bd_sf"/>
</dbReference>
<dbReference type="Gene3D" id="2.60.34.10">
    <property type="entry name" value="Substrate Binding Domain Of DNAk, Chain A, domain 1"/>
    <property type="match status" value="1"/>
</dbReference>
<feature type="region of interest" description="Disordered" evidence="3">
    <location>
        <begin position="192"/>
        <end position="291"/>
    </location>
</feature>
<dbReference type="InterPro" id="IPR013126">
    <property type="entry name" value="Hsp_70_fam"/>
</dbReference>
<evidence type="ECO:0000313" key="6">
    <source>
        <dbReference type="EMBL" id="AEF83633.1"/>
    </source>
</evidence>
<feature type="domain" description="LysM" evidence="5">
    <location>
        <begin position="300"/>
        <end position="347"/>
    </location>
</feature>
<keyword evidence="2" id="KW-0067">ATP-binding</keyword>
<feature type="transmembrane region" description="Helical" evidence="4">
    <location>
        <begin position="154"/>
        <end position="175"/>
    </location>
</feature>
<dbReference type="PROSITE" id="PS51782">
    <property type="entry name" value="LYSM"/>
    <property type="match status" value="1"/>
</dbReference>
<dbReference type="SUPFAM" id="SSF100920">
    <property type="entry name" value="Heat shock protein 70kD (HSP70), peptide-binding domain"/>
    <property type="match status" value="1"/>
</dbReference>
<dbReference type="Proteomes" id="UP000009223">
    <property type="component" value="Chromosome"/>
</dbReference>
<feature type="compositionally biased region" description="Pro residues" evidence="3">
    <location>
        <begin position="201"/>
        <end position="215"/>
    </location>
</feature>
<keyword evidence="1" id="KW-0547">Nucleotide-binding</keyword>
<dbReference type="GO" id="GO:0140662">
    <property type="term" value="F:ATP-dependent protein folding chaperone"/>
    <property type="evidence" value="ECO:0007669"/>
    <property type="project" value="InterPro"/>
</dbReference>
<gene>
    <name evidence="6" type="ordered locus">TREPR_2921</name>
</gene>
<dbReference type="PANTHER" id="PTHR34700:SF4">
    <property type="entry name" value="PHAGE-LIKE ELEMENT PBSX PROTEIN XKDP"/>
    <property type="match status" value="1"/>
</dbReference>
<organism evidence="6 7">
    <name type="scientific">Treponema primitia (strain ATCC BAA-887 / DSM 12427 / ZAS-2)</name>
    <dbReference type="NCBI Taxonomy" id="545694"/>
    <lineage>
        <taxon>Bacteria</taxon>
        <taxon>Pseudomonadati</taxon>
        <taxon>Spirochaetota</taxon>
        <taxon>Spirochaetia</taxon>
        <taxon>Spirochaetales</taxon>
        <taxon>Treponemataceae</taxon>
        <taxon>Treponema</taxon>
    </lineage>
</organism>
<evidence type="ECO:0000256" key="2">
    <source>
        <dbReference type="ARBA" id="ARBA00022840"/>
    </source>
</evidence>
<feature type="compositionally biased region" description="Low complexity" evidence="3">
    <location>
        <begin position="216"/>
        <end position="226"/>
    </location>
</feature>
<keyword evidence="4" id="KW-1133">Transmembrane helix</keyword>
<protein>
    <submittedName>
        <fullName evidence="6">Putative LysM domain protein</fullName>
    </submittedName>
</protein>
<dbReference type="EMBL" id="CP001843">
    <property type="protein sequence ID" value="AEF83633.1"/>
    <property type="molecule type" value="Genomic_DNA"/>
</dbReference>
<accession>F5YP78</accession>
<dbReference type="Pfam" id="PF01476">
    <property type="entry name" value="LysM"/>
    <property type="match status" value="1"/>
</dbReference>
<dbReference type="InterPro" id="IPR052196">
    <property type="entry name" value="Bact_Kbp"/>
</dbReference>
<dbReference type="InterPro" id="IPR018392">
    <property type="entry name" value="LysM"/>
</dbReference>
<reference evidence="7" key="1">
    <citation type="submission" date="2009-12" db="EMBL/GenBank/DDBJ databases">
        <title>Complete sequence of Treponema primitia strain ZAS-2.</title>
        <authorList>
            <person name="Tetu S.G."/>
            <person name="Matson E."/>
            <person name="Ren Q."/>
            <person name="Seshadri R."/>
            <person name="Elbourne L."/>
            <person name="Hassan K.A."/>
            <person name="Durkin A."/>
            <person name="Radune D."/>
            <person name="Mohamoud Y."/>
            <person name="Shay R."/>
            <person name="Jin S."/>
            <person name="Zhang X."/>
            <person name="Lucey K."/>
            <person name="Ballor N.R."/>
            <person name="Ottesen E."/>
            <person name="Rosenthal R."/>
            <person name="Allen A."/>
            <person name="Leadbetter J.R."/>
            <person name="Paulsen I.T."/>
        </authorList>
    </citation>
    <scope>NUCLEOTIDE SEQUENCE [LARGE SCALE GENOMIC DNA]</scope>
    <source>
        <strain evidence="7">ATCC BAA-887 / DSM 12427 / ZAS-2</strain>
    </source>
</reference>
<dbReference type="PANTHER" id="PTHR34700">
    <property type="entry name" value="POTASSIUM BINDING PROTEIN KBP"/>
    <property type="match status" value="1"/>
</dbReference>
<proteinExistence type="predicted"/>
<evidence type="ECO:0000256" key="3">
    <source>
        <dbReference type="SAM" id="MobiDB-lite"/>
    </source>
</evidence>
<dbReference type="SUPFAM" id="SSF54106">
    <property type="entry name" value="LysM domain"/>
    <property type="match status" value="1"/>
</dbReference>
<dbReference type="Gene3D" id="3.10.350.10">
    <property type="entry name" value="LysM domain"/>
    <property type="match status" value="1"/>
</dbReference>
<name>F5YP78_TREPZ</name>
<feature type="compositionally biased region" description="Pro residues" evidence="3">
    <location>
        <begin position="245"/>
        <end position="254"/>
    </location>
</feature>
<keyword evidence="4" id="KW-0472">Membrane</keyword>